<dbReference type="EMBL" id="JPVO01000054">
    <property type="protein sequence ID" value="KGR74440.1"/>
    <property type="molecule type" value="Genomic_DNA"/>
</dbReference>
<protein>
    <submittedName>
        <fullName evidence="5">Sporulation protein</fullName>
    </submittedName>
</protein>
<dbReference type="Gene3D" id="1.10.287.130">
    <property type="match status" value="1"/>
</dbReference>
<evidence type="ECO:0000259" key="4">
    <source>
        <dbReference type="Pfam" id="PF14689"/>
    </source>
</evidence>
<dbReference type="RefSeq" id="WP_036201728.1">
    <property type="nucleotide sequence ID" value="NZ_AVCY01000002.1"/>
</dbReference>
<dbReference type="SUPFAM" id="SSF55890">
    <property type="entry name" value="Sporulation response regulatory protein Spo0B"/>
    <property type="match status" value="1"/>
</dbReference>
<sequence length="175" mass="20514">MKTSTLSINEVLRFANHDFMNQIQLIKMNLDLGKVEEAKAIIERISEQSKSLSNINKLKLPKTVEWLQTVQWRYPAFDITLSSNVMVPVDMKKDGQIVEYLEKTVIHVYDTLDPFTEQQLDISIESNEKQFTVLFDLKGKWDTVVFNYEANNNIKVQTYEQTTKEWKYALSIEQE</sequence>
<dbReference type="OrthoDB" id="2375606at2"/>
<evidence type="ECO:0000256" key="2">
    <source>
        <dbReference type="ARBA" id="ARBA00022679"/>
    </source>
</evidence>
<dbReference type="AlphaFoldDB" id="A0A0A3HT97"/>
<evidence type="ECO:0000256" key="3">
    <source>
        <dbReference type="ARBA" id="ARBA00022777"/>
    </source>
</evidence>
<comment type="caution">
    <text evidence="5">The sequence shown here is derived from an EMBL/GenBank/DDBJ whole genome shotgun (WGS) entry which is preliminary data.</text>
</comment>
<gene>
    <name evidence="5" type="ORF">CD33_15180</name>
</gene>
<dbReference type="InterPro" id="IPR016120">
    <property type="entry name" value="Sig_transdc_His_kin_SpoOB"/>
</dbReference>
<feature type="domain" description="SpoOB alpha-helical" evidence="4">
    <location>
        <begin position="6"/>
        <end position="58"/>
    </location>
</feature>
<dbReference type="Pfam" id="PF14689">
    <property type="entry name" value="SPOB_a"/>
    <property type="match status" value="1"/>
</dbReference>
<keyword evidence="6" id="KW-1185">Reference proteome</keyword>
<organism evidence="5 6">
    <name type="scientific">Ureibacillus sinduriensis BLB-1 = JCM 15800</name>
    <dbReference type="NCBI Taxonomy" id="1384057"/>
    <lineage>
        <taxon>Bacteria</taxon>
        <taxon>Bacillati</taxon>
        <taxon>Bacillota</taxon>
        <taxon>Bacilli</taxon>
        <taxon>Bacillales</taxon>
        <taxon>Caryophanaceae</taxon>
        <taxon>Ureibacillus</taxon>
    </lineage>
</organism>
<reference evidence="5 6" key="1">
    <citation type="submission" date="2014-02" db="EMBL/GenBank/DDBJ databases">
        <title>Draft genome sequence of Lysinibacillus sinduriensis JCM 15800.</title>
        <authorList>
            <person name="Zhang F."/>
            <person name="Wang G."/>
            <person name="Zhang L."/>
        </authorList>
    </citation>
    <scope>NUCLEOTIDE SEQUENCE [LARGE SCALE GENOMIC DNA]</scope>
    <source>
        <strain evidence="5 6">JCM 15800</strain>
    </source>
</reference>
<dbReference type="STRING" id="1384057.CD33_15180"/>
<dbReference type="Gene3D" id="3.30.565.30">
    <property type="entry name" value="Sporulation initiation phosphotransferase B (SpoOB), C-terminal domain"/>
    <property type="match status" value="1"/>
</dbReference>
<dbReference type="GO" id="GO:0000155">
    <property type="term" value="F:phosphorelay sensor kinase activity"/>
    <property type="evidence" value="ECO:0007669"/>
    <property type="project" value="InterPro"/>
</dbReference>
<accession>A0A0A3HT97</accession>
<keyword evidence="3" id="KW-0418">Kinase</keyword>
<dbReference type="InterPro" id="IPR039506">
    <property type="entry name" value="SPOB_a"/>
</dbReference>
<proteinExistence type="predicted"/>
<evidence type="ECO:0000256" key="1">
    <source>
        <dbReference type="ARBA" id="ARBA00022553"/>
    </source>
</evidence>
<keyword evidence="1" id="KW-0597">Phosphoprotein</keyword>
<evidence type="ECO:0000313" key="6">
    <source>
        <dbReference type="Proteomes" id="UP000030408"/>
    </source>
</evidence>
<keyword evidence="2" id="KW-0808">Transferase</keyword>
<dbReference type="eggNOG" id="COG3290">
    <property type="taxonomic scope" value="Bacteria"/>
</dbReference>
<dbReference type="Proteomes" id="UP000030408">
    <property type="component" value="Unassembled WGS sequence"/>
</dbReference>
<dbReference type="InterPro" id="IPR037100">
    <property type="entry name" value="Spo0B_C_sf"/>
</dbReference>
<evidence type="ECO:0000313" key="5">
    <source>
        <dbReference type="EMBL" id="KGR74440.1"/>
    </source>
</evidence>
<name>A0A0A3HT97_9BACL</name>